<dbReference type="OrthoDB" id="3831186at2"/>
<name>A0A1G1STQ2_9BACT</name>
<sequence>MEQGSVNQRLNLLVDLFEKGKKAAFARKAGISPQGAQELLAGRKGDPSFKVLIKILEAYPQISTDWVLFGKGDMLLPEAQLGHPARMAAENETVEPFLPPGYNIDKVFEEMWEERSKAEDEKREKDRLAIWGLVDYLAKNDDSGEIAKIRQLLASALAPDIDPSKVVEITDVYYRGAGFEDPIGTEEKQGRKSVKQNTKQAGQQ</sequence>
<dbReference type="PROSITE" id="PS50943">
    <property type="entry name" value="HTH_CROC1"/>
    <property type="match status" value="1"/>
</dbReference>
<protein>
    <recommendedName>
        <fullName evidence="2">HTH cro/C1-type domain-containing protein</fullName>
    </recommendedName>
</protein>
<organism evidence="3 4">
    <name type="scientific">Hymenobacter lapidarius</name>
    <dbReference type="NCBI Taxonomy" id="1908237"/>
    <lineage>
        <taxon>Bacteria</taxon>
        <taxon>Pseudomonadati</taxon>
        <taxon>Bacteroidota</taxon>
        <taxon>Cytophagia</taxon>
        <taxon>Cytophagales</taxon>
        <taxon>Hymenobacteraceae</taxon>
        <taxon>Hymenobacter</taxon>
    </lineage>
</organism>
<comment type="caution">
    <text evidence="3">The sequence shown here is derived from an EMBL/GenBank/DDBJ whole genome shotgun (WGS) entry which is preliminary data.</text>
</comment>
<evidence type="ECO:0000259" key="2">
    <source>
        <dbReference type="PROSITE" id="PS50943"/>
    </source>
</evidence>
<gene>
    <name evidence="3" type="ORF">BEN47_05050</name>
</gene>
<dbReference type="AlphaFoldDB" id="A0A1G1STQ2"/>
<accession>A0A1G1STQ2</accession>
<dbReference type="STRING" id="1908237.BEN47_05050"/>
<keyword evidence="4" id="KW-1185">Reference proteome</keyword>
<reference evidence="3 4" key="1">
    <citation type="submission" date="2016-08" db="EMBL/GenBank/DDBJ databases">
        <title>Hymenobacter coccineus sp. nov., Hymenobacter lapidarius sp. nov. and Hymenobacter glacialis sp. nov., isolated from Antarctic soil.</title>
        <authorList>
            <person name="Sedlacek I."/>
            <person name="Kralova S."/>
            <person name="Kyrova K."/>
            <person name="Maslanova I."/>
            <person name="Stankova E."/>
            <person name="Vrbovska V."/>
            <person name="Nemec M."/>
            <person name="Bartak M."/>
            <person name="Svec P."/>
            <person name="Busse H.-J."/>
            <person name="Pantucek R."/>
        </authorList>
    </citation>
    <scope>NUCLEOTIDE SEQUENCE [LARGE SCALE GENOMIC DNA]</scope>
    <source>
        <strain evidence="3 4">CCM 8643</strain>
    </source>
</reference>
<dbReference type="EMBL" id="MDZB01000153">
    <property type="protein sequence ID" value="OGX81989.1"/>
    <property type="molecule type" value="Genomic_DNA"/>
</dbReference>
<evidence type="ECO:0000313" key="4">
    <source>
        <dbReference type="Proteomes" id="UP000176294"/>
    </source>
</evidence>
<dbReference type="Proteomes" id="UP000176294">
    <property type="component" value="Unassembled WGS sequence"/>
</dbReference>
<feature type="domain" description="HTH cro/C1-type" evidence="2">
    <location>
        <begin position="23"/>
        <end position="67"/>
    </location>
</feature>
<evidence type="ECO:0000256" key="1">
    <source>
        <dbReference type="SAM" id="MobiDB-lite"/>
    </source>
</evidence>
<feature type="compositionally biased region" description="Polar residues" evidence="1">
    <location>
        <begin position="195"/>
        <end position="204"/>
    </location>
</feature>
<dbReference type="InterPro" id="IPR001387">
    <property type="entry name" value="Cro/C1-type_HTH"/>
</dbReference>
<proteinExistence type="predicted"/>
<evidence type="ECO:0000313" key="3">
    <source>
        <dbReference type="EMBL" id="OGX81989.1"/>
    </source>
</evidence>
<dbReference type="Pfam" id="PF01381">
    <property type="entry name" value="HTH_3"/>
    <property type="match status" value="1"/>
</dbReference>
<feature type="region of interest" description="Disordered" evidence="1">
    <location>
        <begin position="180"/>
        <end position="204"/>
    </location>
</feature>